<gene>
    <name evidence="1" type="ORF">ACOLOM_LOCUS1597</name>
</gene>
<proteinExistence type="predicted"/>
<accession>A0ACA9KG38</accession>
<dbReference type="Proteomes" id="UP000789525">
    <property type="component" value="Unassembled WGS sequence"/>
</dbReference>
<comment type="caution">
    <text evidence="1">The sequence shown here is derived from an EMBL/GenBank/DDBJ whole genome shotgun (WGS) entry which is preliminary data.</text>
</comment>
<name>A0ACA9KG38_9GLOM</name>
<evidence type="ECO:0000313" key="2">
    <source>
        <dbReference type="Proteomes" id="UP000789525"/>
    </source>
</evidence>
<organism evidence="1 2">
    <name type="scientific">Acaulospora colombiana</name>
    <dbReference type="NCBI Taxonomy" id="27376"/>
    <lineage>
        <taxon>Eukaryota</taxon>
        <taxon>Fungi</taxon>
        <taxon>Fungi incertae sedis</taxon>
        <taxon>Mucoromycota</taxon>
        <taxon>Glomeromycotina</taxon>
        <taxon>Glomeromycetes</taxon>
        <taxon>Diversisporales</taxon>
        <taxon>Acaulosporaceae</taxon>
        <taxon>Acaulospora</taxon>
    </lineage>
</organism>
<evidence type="ECO:0000313" key="1">
    <source>
        <dbReference type="EMBL" id="CAG8471275.1"/>
    </source>
</evidence>
<keyword evidence="2" id="KW-1185">Reference proteome</keyword>
<dbReference type="EMBL" id="CAJVPT010001935">
    <property type="protein sequence ID" value="CAG8471275.1"/>
    <property type="molecule type" value="Genomic_DNA"/>
</dbReference>
<reference evidence="1" key="1">
    <citation type="submission" date="2021-06" db="EMBL/GenBank/DDBJ databases">
        <authorList>
            <person name="Kallberg Y."/>
            <person name="Tangrot J."/>
            <person name="Rosling A."/>
        </authorList>
    </citation>
    <scope>NUCLEOTIDE SEQUENCE</scope>
    <source>
        <strain evidence="1">CL356</strain>
    </source>
</reference>
<protein>
    <submittedName>
        <fullName evidence="1">10480_t:CDS:1</fullName>
    </submittedName>
</protein>
<sequence length="101" mass="11401">MVVIKSSVVALNDISDLITCSEQCWTQRKTIKHQNISDTQIGGRNQIEMYGSDYTAYLDPSDNRSFATGINRPVTEFCIVYIRGSPGTPNYQITRGRQRIP</sequence>